<dbReference type="EMBL" id="CP001115">
    <property type="protein sequence ID" value="ACO47397.2"/>
    <property type="molecule type" value="Genomic_DNA"/>
</dbReference>
<dbReference type="InterPro" id="IPR018777">
    <property type="entry name" value="Replication_initiator_prot_A"/>
</dbReference>
<evidence type="ECO:0000313" key="2">
    <source>
        <dbReference type="EMBL" id="ACO47397.2"/>
    </source>
</evidence>
<dbReference type="AlphaFoldDB" id="C1D1V8"/>
<dbReference type="Pfam" id="PF10134">
    <property type="entry name" value="RPA"/>
    <property type="match status" value="1"/>
</dbReference>
<accession>C1D1V8</accession>
<organism evidence="2 3">
    <name type="scientific">Deinococcus deserti (strain DSM 17065 / CIP 109153 / LMG 22923 / VCD115)</name>
    <dbReference type="NCBI Taxonomy" id="546414"/>
    <lineage>
        <taxon>Bacteria</taxon>
        <taxon>Thermotogati</taxon>
        <taxon>Deinococcota</taxon>
        <taxon>Deinococci</taxon>
        <taxon>Deinococcales</taxon>
        <taxon>Deinococcaceae</taxon>
        <taxon>Deinococcus</taxon>
    </lineage>
</organism>
<dbReference type="HOGENOM" id="CLU_042016_0_0_0"/>
<dbReference type="RefSeq" id="WP_041227762.1">
    <property type="nucleotide sequence ID" value="NC_012527.1"/>
</dbReference>
<evidence type="ECO:0000313" key="3">
    <source>
        <dbReference type="Proteomes" id="UP000002208"/>
    </source>
</evidence>
<dbReference type="KEGG" id="ddr:Deide_1p00071"/>
<keyword evidence="2" id="KW-0614">Plasmid</keyword>
<protein>
    <submittedName>
        <fullName evidence="2">Putative plasmid replication initiator protein</fullName>
    </submittedName>
</protein>
<sequence length="435" mass="49050">MDKPSDLRIFEMDLTRSGIISVQRDMPTELTSWVSDYSISGNHYRVEATARYGRPHGTDNDVMVALQSLFLRNGCPEHNRVSLTANQLLLQSYGRNTSKDYQNLRASLMRLAGTNWTLYQNATDPKTRRTKGITTTNFMFTLEMEDHSASDHDFSHRDLDDSSHIIVKFADTFAQSIRLGFFQMLDVHLMQRLGHTNARSLYRVIQGHRIQPDGSLAPSLDLRLADWMSACGLETDRLDNARRILDAAHRRLLDEDFLQDVELTGRGRNATLHYAFQGVPEPSQVEQLMAHRVTRPVAETLAADYPERVTPAISVIEERLKGGWRPRSVSAALVDAIRNPEKWGYTPPPSRHGPKAASVPQPALHSPQEAEPLTTPRETARTLLRLRLGRDCSLFAQHEIDQLSDAGMQALIEALHRPKEEGLPLVSSILNHVTL</sequence>
<dbReference type="Proteomes" id="UP000002208">
    <property type="component" value="Plasmid 1"/>
</dbReference>
<evidence type="ECO:0000256" key="1">
    <source>
        <dbReference type="SAM" id="MobiDB-lite"/>
    </source>
</evidence>
<geneLocation type="plasmid" evidence="3">
    <name>pDeide1</name>
</geneLocation>
<name>C1D1V8_DEIDV</name>
<proteinExistence type="predicted"/>
<reference evidence="2 3" key="1">
    <citation type="journal article" date="2009" name="PLoS Genet.">
        <title>Alliance of proteomics and genomics to unravel the specificities of Sahara bacterium Deinococcus deserti.</title>
        <authorList>
            <person name="de Groot A."/>
            <person name="Dulermo R."/>
            <person name="Ortet P."/>
            <person name="Blanchard L."/>
            <person name="Guerin P."/>
            <person name="Fernandez B."/>
            <person name="Vacherie B."/>
            <person name="Dossat C."/>
            <person name="Jolivet E."/>
            <person name="Siguier P."/>
            <person name="Chandler M."/>
            <person name="Barakat M."/>
            <person name="Dedieu A."/>
            <person name="Barbe V."/>
            <person name="Heulin T."/>
            <person name="Sommer S."/>
            <person name="Achouak W."/>
            <person name="Armengaud J."/>
        </authorList>
    </citation>
    <scope>NUCLEOTIDE SEQUENCE [LARGE SCALE GENOMIC DNA]</scope>
    <source>
        <strain evidence="3">DSM 17065 / CIP 109153 / LMG 22923 / VCD115</strain>
        <plasmid evidence="3">pDeide1</plasmid>
    </source>
</reference>
<feature type="region of interest" description="Disordered" evidence="1">
    <location>
        <begin position="340"/>
        <end position="375"/>
    </location>
</feature>
<gene>
    <name evidence="2" type="ordered locus">Deide_1p00071</name>
</gene>
<keyword evidence="3" id="KW-1185">Reference proteome</keyword>